<reference evidence="2" key="2">
    <citation type="journal article" date="2024" name="Plant">
        <title>Genomic evolution and insights into agronomic trait innovations of Sesamum species.</title>
        <authorList>
            <person name="Miao H."/>
            <person name="Wang L."/>
            <person name="Qu L."/>
            <person name="Liu H."/>
            <person name="Sun Y."/>
            <person name="Le M."/>
            <person name="Wang Q."/>
            <person name="Wei S."/>
            <person name="Zheng Y."/>
            <person name="Lin W."/>
            <person name="Duan Y."/>
            <person name="Cao H."/>
            <person name="Xiong S."/>
            <person name="Wang X."/>
            <person name="Wei L."/>
            <person name="Li C."/>
            <person name="Ma Q."/>
            <person name="Ju M."/>
            <person name="Zhao R."/>
            <person name="Li G."/>
            <person name="Mu C."/>
            <person name="Tian Q."/>
            <person name="Mei H."/>
            <person name="Zhang T."/>
            <person name="Gao T."/>
            <person name="Zhang H."/>
        </authorList>
    </citation>
    <scope>NUCLEOTIDE SEQUENCE</scope>
    <source>
        <strain evidence="2">KEN1</strain>
    </source>
</reference>
<dbReference type="PANTHER" id="PTHR46890">
    <property type="entry name" value="NON-LTR RETROLELEMENT REVERSE TRANSCRIPTASE-LIKE PROTEIN-RELATED"/>
    <property type="match status" value="1"/>
</dbReference>
<dbReference type="EMBL" id="JACGWN010000009">
    <property type="protein sequence ID" value="KAL0433011.1"/>
    <property type="molecule type" value="Genomic_DNA"/>
</dbReference>
<gene>
    <name evidence="2" type="ORF">Slati_2635400</name>
</gene>
<sequence length="160" mass="17989">MGGPVTSEEVRAAVFDMDINNIAGPDGFNALFYQCCWDVIQQDIIEAVQDFMNGTSLPKTFIVTSLVLIPKLMNPIQWGDFRTISLCNTSNKILSKLLNERLKRWLPELVLPNQSGFVATWKIGDNIVLAQEIIHSIASHKSDMNMALKLDMTKAYDRVD</sequence>
<proteinExistence type="predicted"/>
<dbReference type="AlphaFoldDB" id="A0AAW2VVT9"/>
<reference evidence="2" key="1">
    <citation type="submission" date="2020-06" db="EMBL/GenBank/DDBJ databases">
        <authorList>
            <person name="Li T."/>
            <person name="Hu X."/>
            <person name="Zhang T."/>
            <person name="Song X."/>
            <person name="Zhang H."/>
            <person name="Dai N."/>
            <person name="Sheng W."/>
            <person name="Hou X."/>
            <person name="Wei L."/>
        </authorList>
    </citation>
    <scope>NUCLEOTIDE SEQUENCE</scope>
    <source>
        <strain evidence="2">KEN1</strain>
        <tissue evidence="2">Leaf</tissue>
    </source>
</reference>
<dbReference type="PANTHER" id="PTHR46890:SF48">
    <property type="entry name" value="RNA-DIRECTED DNA POLYMERASE"/>
    <property type="match status" value="1"/>
</dbReference>
<accession>A0AAW2VVT9</accession>
<dbReference type="SUPFAM" id="SSF56672">
    <property type="entry name" value="DNA/RNA polymerases"/>
    <property type="match status" value="1"/>
</dbReference>
<dbReference type="InterPro" id="IPR043502">
    <property type="entry name" value="DNA/RNA_pol_sf"/>
</dbReference>
<dbReference type="InterPro" id="IPR052343">
    <property type="entry name" value="Retrotransposon-Effector_Assoc"/>
</dbReference>
<comment type="caution">
    <text evidence="2">The sequence shown here is derived from an EMBL/GenBank/DDBJ whole genome shotgun (WGS) entry which is preliminary data.</text>
</comment>
<dbReference type="Pfam" id="PF00078">
    <property type="entry name" value="RVT_1"/>
    <property type="match status" value="1"/>
</dbReference>
<name>A0AAW2VVT9_9LAMI</name>
<organism evidence="2">
    <name type="scientific">Sesamum latifolium</name>
    <dbReference type="NCBI Taxonomy" id="2727402"/>
    <lineage>
        <taxon>Eukaryota</taxon>
        <taxon>Viridiplantae</taxon>
        <taxon>Streptophyta</taxon>
        <taxon>Embryophyta</taxon>
        <taxon>Tracheophyta</taxon>
        <taxon>Spermatophyta</taxon>
        <taxon>Magnoliopsida</taxon>
        <taxon>eudicotyledons</taxon>
        <taxon>Gunneridae</taxon>
        <taxon>Pentapetalae</taxon>
        <taxon>asterids</taxon>
        <taxon>lamiids</taxon>
        <taxon>Lamiales</taxon>
        <taxon>Pedaliaceae</taxon>
        <taxon>Sesamum</taxon>
    </lineage>
</organism>
<protein>
    <recommendedName>
        <fullName evidence="1">Reverse transcriptase domain-containing protein</fullName>
    </recommendedName>
</protein>
<evidence type="ECO:0000259" key="1">
    <source>
        <dbReference type="Pfam" id="PF00078"/>
    </source>
</evidence>
<dbReference type="InterPro" id="IPR000477">
    <property type="entry name" value="RT_dom"/>
</dbReference>
<feature type="domain" description="Reverse transcriptase" evidence="1">
    <location>
        <begin position="78"/>
        <end position="160"/>
    </location>
</feature>
<evidence type="ECO:0000313" key="2">
    <source>
        <dbReference type="EMBL" id="KAL0433011.1"/>
    </source>
</evidence>